<dbReference type="PANTHER" id="PTHR42874:SF1">
    <property type="entry name" value="URICASE"/>
    <property type="match status" value="1"/>
</dbReference>
<evidence type="ECO:0000256" key="2">
    <source>
        <dbReference type="ARBA" id="ARBA00009760"/>
    </source>
</evidence>
<evidence type="ECO:0000256" key="4">
    <source>
        <dbReference type="ARBA" id="ARBA00022631"/>
    </source>
</evidence>
<keyword evidence="8" id="KW-1185">Reference proteome</keyword>
<dbReference type="PANTHER" id="PTHR42874">
    <property type="entry name" value="URICASE"/>
    <property type="match status" value="1"/>
</dbReference>
<dbReference type="PRINTS" id="PR00093">
    <property type="entry name" value="URICASE"/>
</dbReference>
<dbReference type="InterPro" id="IPR019842">
    <property type="entry name" value="Uricase_CS"/>
</dbReference>
<dbReference type="EMBL" id="OZ037952">
    <property type="protein sequence ID" value="CAL1715923.1"/>
    <property type="molecule type" value="Genomic_DNA"/>
</dbReference>
<evidence type="ECO:0000313" key="7">
    <source>
        <dbReference type="EMBL" id="CAL1715923.1"/>
    </source>
</evidence>
<keyword evidence="5" id="KW-0560">Oxidoreductase</keyword>
<dbReference type="SUPFAM" id="SSF55620">
    <property type="entry name" value="Tetrahydrobiopterin biosynthesis enzymes-like"/>
    <property type="match status" value="2"/>
</dbReference>
<protein>
    <recommendedName>
        <fullName evidence="3">factor independent urate hydroxylase</fullName>
        <ecNumber evidence="3">1.7.3.3</ecNumber>
    </recommendedName>
    <alternativeName>
        <fullName evidence="6">Urate oxidase</fullName>
    </alternativeName>
</protein>
<dbReference type="InterPro" id="IPR002042">
    <property type="entry name" value="Uricase"/>
</dbReference>
<evidence type="ECO:0000256" key="5">
    <source>
        <dbReference type="ARBA" id="ARBA00023002"/>
    </source>
</evidence>
<dbReference type="EC" id="1.7.3.3" evidence="3"/>
<comment type="similarity">
    <text evidence="2">Belongs to the uricase family.</text>
</comment>
<comment type="pathway">
    <text evidence="1">Purine metabolism; urate degradation; (S)-allantoin from urate: step 1/3.</text>
</comment>
<evidence type="ECO:0000256" key="6">
    <source>
        <dbReference type="ARBA" id="ARBA00031317"/>
    </source>
</evidence>
<gene>
    <name evidence="7" type="ORF">GFSPODELE1_LOCUS10495</name>
</gene>
<reference evidence="8" key="1">
    <citation type="submission" date="2024-04" db="EMBL/GenBank/DDBJ databases">
        <authorList>
            <person name="Shaw F."/>
            <person name="Minotto A."/>
        </authorList>
    </citation>
    <scope>NUCLEOTIDE SEQUENCE [LARGE SCALE GENOMIC DNA]</scope>
</reference>
<organism evidence="7 8">
    <name type="scientific">Somion occarium</name>
    <dbReference type="NCBI Taxonomy" id="3059160"/>
    <lineage>
        <taxon>Eukaryota</taxon>
        <taxon>Fungi</taxon>
        <taxon>Dikarya</taxon>
        <taxon>Basidiomycota</taxon>
        <taxon>Agaricomycotina</taxon>
        <taxon>Agaricomycetes</taxon>
        <taxon>Polyporales</taxon>
        <taxon>Cerrenaceae</taxon>
        <taxon>Somion</taxon>
    </lineage>
</organism>
<proteinExistence type="inferred from homology"/>
<evidence type="ECO:0000256" key="3">
    <source>
        <dbReference type="ARBA" id="ARBA00012598"/>
    </source>
</evidence>
<evidence type="ECO:0000313" key="8">
    <source>
        <dbReference type="Proteomes" id="UP001497453"/>
    </source>
</evidence>
<evidence type="ECO:0000256" key="1">
    <source>
        <dbReference type="ARBA" id="ARBA00004831"/>
    </source>
</evidence>
<dbReference type="Proteomes" id="UP001497453">
    <property type="component" value="Chromosome 9"/>
</dbReference>
<dbReference type="PROSITE" id="PS00366">
    <property type="entry name" value="URICASE"/>
    <property type="match status" value="1"/>
</dbReference>
<accession>A0ABP1E7B9</accession>
<name>A0ABP1E7B9_9APHY</name>
<dbReference type="Pfam" id="PF01014">
    <property type="entry name" value="Uricase"/>
    <property type="match status" value="2"/>
</dbReference>
<dbReference type="Gene3D" id="3.10.270.10">
    <property type="entry name" value="Urate Oxidase"/>
    <property type="match status" value="1"/>
</dbReference>
<dbReference type="NCBIfam" id="TIGR03383">
    <property type="entry name" value="urate_oxi"/>
    <property type="match status" value="1"/>
</dbReference>
<sequence>MSTEAQAGHLAHARYGKDKVRVLRVVREGKWQHVVEYNVCALMEGDIETSYTKADNSVVVATDSVKNITYYLAKTSPHILHPERFALHLGTFLVSKYAHIHKAFVTVEKLRWQRIQVDEKPHPHSFVRDGEDKRVVSVEIDGTQGKGKLTAKVTSGITDLLVLKSSGSAFESFVRDEFTTLVDVNDRIFSTSIDLKYVFDPIPVSLSLFDAPLPGTPGGPNAVFAAGKDAQLSEESIKTVKTQGTAWDGDTVADDARKVTLDVFATDDSASVQATLYKMAQQILTSHKHLQSVSYSLPNKHYVPVDMRYAGVENLNPLSYSRLPQPSSMLRLCSALRHKHWHCPAYYTLHALPKSLLIRVQSSSSQSSGCSHVAQSEWLLPFLSLLCPFIRVSPVFLSLPSLCQSRLLLTSVFSNFFGASEFFHSTLVQSECLEVRKLRRCATDRQKKGRG</sequence>
<keyword evidence="4" id="KW-0659">Purine metabolism</keyword>